<evidence type="ECO:0000313" key="7">
    <source>
        <dbReference type="Proteomes" id="UP000193978"/>
    </source>
</evidence>
<dbReference type="Pfam" id="PF01597">
    <property type="entry name" value="GCV_H"/>
    <property type="match status" value="1"/>
</dbReference>
<dbReference type="RefSeq" id="WP_085770264.1">
    <property type="nucleotide sequence ID" value="NZ_AP027149.1"/>
</dbReference>
<feature type="domain" description="Lipoyl-binding" evidence="5">
    <location>
        <begin position="17"/>
        <end position="99"/>
    </location>
</feature>
<dbReference type="GO" id="GO:0005960">
    <property type="term" value="C:glycine cleavage complex"/>
    <property type="evidence" value="ECO:0007669"/>
    <property type="project" value="InterPro"/>
</dbReference>
<dbReference type="Proteomes" id="UP000193978">
    <property type="component" value="Chromosome"/>
</dbReference>
<dbReference type="CDD" id="cd06848">
    <property type="entry name" value="GCS_H"/>
    <property type="match status" value="1"/>
</dbReference>
<dbReference type="GO" id="GO:0019464">
    <property type="term" value="P:glycine decarboxylation via glycine cleavage system"/>
    <property type="evidence" value="ECO:0007669"/>
    <property type="project" value="UniProtKB-UniRule"/>
</dbReference>
<comment type="similarity">
    <text evidence="1 3">Belongs to the GcvH family.</text>
</comment>
<dbReference type="InterPro" id="IPR011053">
    <property type="entry name" value="Single_hybrid_motif"/>
</dbReference>
<comment type="subunit">
    <text evidence="3">The glycine cleavage system is composed of four proteins: P, T, L and H.</text>
</comment>
<dbReference type="PANTHER" id="PTHR11715">
    <property type="entry name" value="GLYCINE CLEAVAGE SYSTEM H PROTEIN"/>
    <property type="match status" value="1"/>
</dbReference>
<dbReference type="GO" id="GO:0005829">
    <property type="term" value="C:cytosol"/>
    <property type="evidence" value="ECO:0007669"/>
    <property type="project" value="TreeGrafter"/>
</dbReference>
<dbReference type="InterPro" id="IPR033753">
    <property type="entry name" value="GCV_H/Fam206"/>
</dbReference>
<proteinExistence type="inferred from homology"/>
<dbReference type="EMBL" id="CP019948">
    <property type="protein sequence ID" value="ARN80207.1"/>
    <property type="molecule type" value="Genomic_DNA"/>
</dbReference>
<dbReference type="PROSITE" id="PS50968">
    <property type="entry name" value="BIOTINYL_LIPOYL"/>
    <property type="match status" value="1"/>
</dbReference>
<dbReference type="GO" id="GO:0009249">
    <property type="term" value="P:protein lipoylation"/>
    <property type="evidence" value="ECO:0007669"/>
    <property type="project" value="TreeGrafter"/>
</dbReference>
<comment type="cofactor">
    <cofactor evidence="3">
        <name>(R)-lipoate</name>
        <dbReference type="ChEBI" id="CHEBI:83088"/>
    </cofactor>
    <text evidence="3">Binds 1 lipoyl cofactor covalently.</text>
</comment>
<sequence>MLKYTADHEWLKREGDVVTIGITDHAAETLGDLVFVELPEVGARFKAGDGAAVVESVKAASDVFAPLEGEIVEVNQAIVDDPGAVNRDPQGAGWFFKLKPADPSAFDALLDEAAYRATLG</sequence>
<comment type="function">
    <text evidence="3">The glycine cleavage system catalyzes the degradation of glycine. The H protein shuttles the methylamine group of glycine from the P protein to the T protein.</text>
</comment>
<dbReference type="PANTHER" id="PTHR11715:SF3">
    <property type="entry name" value="GLYCINE CLEAVAGE SYSTEM H PROTEIN-RELATED"/>
    <property type="match status" value="1"/>
</dbReference>
<dbReference type="InterPro" id="IPR017453">
    <property type="entry name" value="GCV_H_sub"/>
</dbReference>
<dbReference type="NCBIfam" id="NF002270">
    <property type="entry name" value="PRK01202.1"/>
    <property type="match status" value="1"/>
</dbReference>
<accession>A0A1W6MRK9</accession>
<evidence type="ECO:0000256" key="4">
    <source>
        <dbReference type="PIRSR" id="PIRSR617453-50"/>
    </source>
</evidence>
<keyword evidence="7" id="KW-1185">Reference proteome</keyword>
<evidence type="ECO:0000256" key="3">
    <source>
        <dbReference type="HAMAP-Rule" id="MF_00272"/>
    </source>
</evidence>
<name>A0A1W6MRK9_9HYPH</name>
<dbReference type="STRING" id="655015.B1812_02905"/>
<dbReference type="NCBIfam" id="TIGR00527">
    <property type="entry name" value="gcvH"/>
    <property type="match status" value="1"/>
</dbReference>
<evidence type="ECO:0000256" key="1">
    <source>
        <dbReference type="ARBA" id="ARBA00009249"/>
    </source>
</evidence>
<dbReference type="OrthoDB" id="9796712at2"/>
<feature type="modified residue" description="N6-lipoyllysine" evidence="3 4">
    <location>
        <position position="58"/>
    </location>
</feature>
<evidence type="ECO:0000313" key="6">
    <source>
        <dbReference type="EMBL" id="ARN80207.1"/>
    </source>
</evidence>
<dbReference type="HAMAP" id="MF_00272">
    <property type="entry name" value="GcvH"/>
    <property type="match status" value="1"/>
</dbReference>
<dbReference type="InterPro" id="IPR002930">
    <property type="entry name" value="GCV_H"/>
</dbReference>
<dbReference type="InterPro" id="IPR000089">
    <property type="entry name" value="Biotin_lipoyl"/>
</dbReference>
<protein>
    <recommendedName>
        <fullName evidence="3">Glycine cleavage system H protein</fullName>
    </recommendedName>
</protein>
<reference evidence="6 7" key="1">
    <citation type="submission" date="2017-02" db="EMBL/GenBank/DDBJ databases">
        <authorList>
            <person name="Peterson S.W."/>
        </authorList>
    </citation>
    <scope>NUCLEOTIDE SEQUENCE [LARGE SCALE GENOMIC DNA]</scope>
    <source>
        <strain evidence="6 7">S285</strain>
    </source>
</reference>
<keyword evidence="2 3" id="KW-0450">Lipoyl</keyword>
<dbReference type="SUPFAM" id="SSF51230">
    <property type="entry name" value="Single hybrid motif"/>
    <property type="match status" value="1"/>
</dbReference>
<organism evidence="6 7">
    <name type="scientific">Methylocystis bryophila</name>
    <dbReference type="NCBI Taxonomy" id="655015"/>
    <lineage>
        <taxon>Bacteria</taxon>
        <taxon>Pseudomonadati</taxon>
        <taxon>Pseudomonadota</taxon>
        <taxon>Alphaproteobacteria</taxon>
        <taxon>Hyphomicrobiales</taxon>
        <taxon>Methylocystaceae</taxon>
        <taxon>Methylocystis</taxon>
    </lineage>
</organism>
<dbReference type="InterPro" id="IPR003016">
    <property type="entry name" value="2-oxoA_DH_lipoyl-BS"/>
</dbReference>
<gene>
    <name evidence="3" type="primary">gcvH</name>
    <name evidence="6" type="ORF">B1812_02905</name>
</gene>
<evidence type="ECO:0000259" key="5">
    <source>
        <dbReference type="PROSITE" id="PS50968"/>
    </source>
</evidence>
<dbReference type="KEGG" id="mbry:B1812_02905"/>
<evidence type="ECO:0000256" key="2">
    <source>
        <dbReference type="ARBA" id="ARBA00022823"/>
    </source>
</evidence>
<dbReference type="Gene3D" id="2.40.50.100">
    <property type="match status" value="1"/>
</dbReference>
<dbReference type="AlphaFoldDB" id="A0A1W6MRK9"/>
<dbReference type="PROSITE" id="PS00189">
    <property type="entry name" value="LIPOYL"/>
    <property type="match status" value="1"/>
</dbReference>